<proteinExistence type="predicted"/>
<organism evidence="1 2">
    <name type="scientific">Prevotella heparinolytica</name>
    <dbReference type="NCBI Taxonomy" id="28113"/>
    <lineage>
        <taxon>Bacteria</taxon>
        <taxon>Pseudomonadati</taxon>
        <taxon>Bacteroidota</taxon>
        <taxon>Bacteroidia</taxon>
        <taxon>Bacteroidales</taxon>
        <taxon>Bacteroidaceae</taxon>
        <taxon>Bacteroides</taxon>
    </lineage>
</organism>
<protein>
    <submittedName>
        <fullName evidence="1">Uncharacterized protein</fullName>
    </submittedName>
</protein>
<dbReference type="EMBL" id="CAACYH010000004">
    <property type="protein sequence ID" value="VFB14924.1"/>
    <property type="molecule type" value="Genomic_DNA"/>
</dbReference>
<evidence type="ECO:0000313" key="1">
    <source>
        <dbReference type="EMBL" id="VFB14924.1"/>
    </source>
</evidence>
<evidence type="ECO:0000313" key="2">
    <source>
        <dbReference type="Proteomes" id="UP000396835"/>
    </source>
</evidence>
<sequence length="90" mass="10404">MRARPATPSGMRNRQAITPERENAADIFYNFRIIACMLFTLYKAEARKAARKVRGNLCPHFKKRMPTLQARYAHTLQGICLHFRIDAPTL</sequence>
<dbReference type="Proteomes" id="UP000396835">
    <property type="component" value="Unassembled WGS sequence"/>
</dbReference>
<gene>
    <name evidence="1" type="ORF">NCTC7812_02494</name>
</gene>
<dbReference type="AlphaFoldDB" id="A0A449I666"/>
<name>A0A449I666_9BACE</name>
<accession>A0A449I666</accession>
<reference evidence="1 2" key="1">
    <citation type="submission" date="2019-02" db="EMBL/GenBank/DDBJ databases">
        <authorList>
            <consortium name="Pathogen Informatics"/>
        </authorList>
    </citation>
    <scope>NUCLEOTIDE SEQUENCE [LARGE SCALE GENOMIC DNA]</scope>
    <source>
        <strain evidence="1 2">3012STDY7078512</strain>
    </source>
</reference>